<dbReference type="OrthoDB" id="2639139at2"/>
<sequence length="74" mass="8397">MNKTKSNEVVQSNFLNTLTEERIQVTLITKNGFQMKGVIKFHDQYTIVLEVNGNDTLINKVAISTIISSKRMPI</sequence>
<dbReference type="InterPro" id="IPR047575">
    <property type="entry name" value="Sm"/>
</dbReference>
<name>A0A081NX79_9BACL</name>
<dbReference type="Proteomes" id="UP000028123">
    <property type="component" value="Unassembled WGS sequence"/>
</dbReference>
<evidence type="ECO:0000256" key="2">
    <source>
        <dbReference type="ARBA" id="ARBA00023016"/>
    </source>
</evidence>
<organism evidence="4 5">
    <name type="scientific">Paenibacillus tyrfis</name>
    <dbReference type="NCBI Taxonomy" id="1501230"/>
    <lineage>
        <taxon>Bacteria</taxon>
        <taxon>Bacillati</taxon>
        <taxon>Bacillota</taxon>
        <taxon>Bacilli</taxon>
        <taxon>Bacillales</taxon>
        <taxon>Paenibacillaceae</taxon>
        <taxon>Paenibacillus</taxon>
    </lineage>
</organism>
<evidence type="ECO:0000313" key="4">
    <source>
        <dbReference type="EMBL" id="KEQ23052.1"/>
    </source>
</evidence>
<dbReference type="InterPro" id="IPR010920">
    <property type="entry name" value="LSM_dom_sf"/>
</dbReference>
<dbReference type="GO" id="GO:0005829">
    <property type="term" value="C:cytosol"/>
    <property type="evidence" value="ECO:0007669"/>
    <property type="project" value="TreeGrafter"/>
</dbReference>
<dbReference type="PROSITE" id="PS52002">
    <property type="entry name" value="SM"/>
    <property type="match status" value="1"/>
</dbReference>
<dbReference type="GO" id="GO:0043487">
    <property type="term" value="P:regulation of RNA stability"/>
    <property type="evidence" value="ECO:0007669"/>
    <property type="project" value="TreeGrafter"/>
</dbReference>
<dbReference type="PANTHER" id="PTHR34772:SF1">
    <property type="entry name" value="RNA-BINDING PROTEIN HFQ"/>
    <property type="match status" value="1"/>
</dbReference>
<keyword evidence="2" id="KW-0346">Stress response</keyword>
<proteinExistence type="predicted"/>
<dbReference type="AlphaFoldDB" id="A0A081NX79"/>
<reference evidence="4 5" key="1">
    <citation type="submission" date="2014-06" db="EMBL/GenBank/DDBJ databases">
        <title>Draft genome sequence of Paenibacillus sp. MSt1.</title>
        <authorList>
            <person name="Aw Y.K."/>
            <person name="Ong K.S."/>
            <person name="Gan H.M."/>
            <person name="Lee S.M."/>
        </authorList>
    </citation>
    <scope>NUCLEOTIDE SEQUENCE [LARGE SCALE GENOMIC DNA]</scope>
    <source>
        <strain evidence="4 5">MSt1</strain>
    </source>
</reference>
<accession>A0A081NX79</accession>
<evidence type="ECO:0000256" key="1">
    <source>
        <dbReference type="ARBA" id="ARBA00022884"/>
    </source>
</evidence>
<dbReference type="RefSeq" id="WP_036689860.1">
    <property type="nucleotide sequence ID" value="NZ_JNVM01000027.1"/>
</dbReference>
<dbReference type="CDD" id="cd01716">
    <property type="entry name" value="Hfq"/>
    <property type="match status" value="1"/>
</dbReference>
<dbReference type="EMBL" id="JNVM01000027">
    <property type="protein sequence ID" value="KEQ23052.1"/>
    <property type="molecule type" value="Genomic_DNA"/>
</dbReference>
<feature type="domain" description="Sm" evidence="3">
    <location>
        <begin position="12"/>
        <end position="72"/>
    </location>
</feature>
<dbReference type="SUPFAM" id="SSF50182">
    <property type="entry name" value="Sm-like ribonucleoproteins"/>
    <property type="match status" value="1"/>
</dbReference>
<dbReference type="NCBIfam" id="TIGR02383">
    <property type="entry name" value="Hfq"/>
    <property type="match status" value="1"/>
</dbReference>
<evidence type="ECO:0000259" key="3">
    <source>
        <dbReference type="PROSITE" id="PS52002"/>
    </source>
</evidence>
<protein>
    <submittedName>
        <fullName evidence="4">RNA chaperone Hfq</fullName>
    </submittedName>
</protein>
<evidence type="ECO:0000313" key="5">
    <source>
        <dbReference type="Proteomes" id="UP000028123"/>
    </source>
</evidence>
<keyword evidence="5" id="KW-1185">Reference proteome</keyword>
<dbReference type="GO" id="GO:0045974">
    <property type="term" value="P:regulation of translation, ncRNA-mediated"/>
    <property type="evidence" value="ECO:0007669"/>
    <property type="project" value="TreeGrafter"/>
</dbReference>
<comment type="caution">
    <text evidence="4">The sequence shown here is derived from an EMBL/GenBank/DDBJ whole genome shotgun (WGS) entry which is preliminary data.</text>
</comment>
<dbReference type="Gene3D" id="2.30.30.100">
    <property type="match status" value="1"/>
</dbReference>
<dbReference type="Pfam" id="PF17209">
    <property type="entry name" value="Hfq"/>
    <property type="match status" value="1"/>
</dbReference>
<gene>
    <name evidence="4" type="ORF">ET33_18920</name>
</gene>
<dbReference type="GO" id="GO:0006355">
    <property type="term" value="P:regulation of DNA-templated transcription"/>
    <property type="evidence" value="ECO:0007669"/>
    <property type="project" value="InterPro"/>
</dbReference>
<dbReference type="PANTHER" id="PTHR34772">
    <property type="entry name" value="RNA-BINDING PROTEIN HFQ"/>
    <property type="match status" value="1"/>
</dbReference>
<dbReference type="InterPro" id="IPR005001">
    <property type="entry name" value="Hfq"/>
</dbReference>
<dbReference type="eggNOG" id="COG1923">
    <property type="taxonomic scope" value="Bacteria"/>
</dbReference>
<keyword evidence="1" id="KW-0694">RNA-binding</keyword>
<dbReference type="GO" id="GO:0003723">
    <property type="term" value="F:RNA binding"/>
    <property type="evidence" value="ECO:0007669"/>
    <property type="project" value="UniProtKB-KW"/>
</dbReference>